<reference evidence="1" key="1">
    <citation type="submission" date="2019-09" db="EMBL/GenBank/DDBJ databases">
        <authorList>
            <person name="Rodrigo-Torres L."/>
            <person name="Arahal R. D."/>
            <person name="Lucena T."/>
        </authorList>
    </citation>
    <scope>NUCLEOTIDE SEQUENCE</scope>
    <source>
        <strain evidence="1">ISS653</strain>
    </source>
</reference>
<protein>
    <submittedName>
        <fullName evidence="1">Uncharacterized protein</fullName>
    </submittedName>
</protein>
<gene>
    <name evidence="1" type="ORF">FVB9532_02962</name>
</gene>
<name>A0AC61YB06_9FLAO</name>
<evidence type="ECO:0000313" key="2">
    <source>
        <dbReference type="Proteomes" id="UP000356253"/>
    </source>
</evidence>
<accession>A0AC61YB06</accession>
<organism evidence="1 2">
    <name type="scientific">Mesonia oceanica</name>
    <dbReference type="NCBI Taxonomy" id="2687242"/>
    <lineage>
        <taxon>Bacteria</taxon>
        <taxon>Pseudomonadati</taxon>
        <taxon>Bacteroidota</taxon>
        <taxon>Flavobacteriia</taxon>
        <taxon>Flavobacteriales</taxon>
        <taxon>Flavobacteriaceae</taxon>
        <taxon>Mesonia</taxon>
    </lineage>
</organism>
<sequence>MKKTYWLYLIAAIITIVGLVTGKFLFLLFVLPLGLFGSNKNQ</sequence>
<proteinExistence type="predicted"/>
<comment type="caution">
    <text evidence="1">The sequence shown here is derived from an EMBL/GenBank/DDBJ whole genome shotgun (WGS) entry which is preliminary data.</text>
</comment>
<evidence type="ECO:0000313" key="1">
    <source>
        <dbReference type="EMBL" id="VVV01669.1"/>
    </source>
</evidence>
<keyword evidence="2" id="KW-1185">Reference proteome</keyword>
<dbReference type="EMBL" id="CABVMM010000012">
    <property type="protein sequence ID" value="VVV01669.1"/>
    <property type="molecule type" value="Genomic_DNA"/>
</dbReference>
<dbReference type="Proteomes" id="UP000356253">
    <property type="component" value="Unassembled WGS sequence"/>
</dbReference>